<name>A0AAD6VZW0_9ROSI</name>
<protein>
    <submittedName>
        <fullName evidence="1">Uncharacterized protein</fullName>
    </submittedName>
</protein>
<evidence type="ECO:0000313" key="1">
    <source>
        <dbReference type="EMBL" id="KAJ6993496.1"/>
    </source>
</evidence>
<comment type="caution">
    <text evidence="1">The sequence shown here is derived from an EMBL/GenBank/DDBJ whole genome shotgun (WGS) entry which is preliminary data.</text>
</comment>
<proteinExistence type="predicted"/>
<dbReference type="Proteomes" id="UP001164929">
    <property type="component" value="Chromosome 6"/>
</dbReference>
<keyword evidence="2" id="KW-1185">Reference proteome</keyword>
<gene>
    <name evidence="1" type="ORF">NC653_016586</name>
</gene>
<accession>A0AAD6VZW0</accession>
<dbReference type="EMBL" id="JAQIZT010000006">
    <property type="protein sequence ID" value="KAJ6993496.1"/>
    <property type="molecule type" value="Genomic_DNA"/>
</dbReference>
<reference evidence="1" key="1">
    <citation type="journal article" date="2023" name="Mol. Ecol. Resour.">
        <title>Chromosome-level genome assembly of a triploid poplar Populus alba 'Berolinensis'.</title>
        <authorList>
            <person name="Chen S."/>
            <person name="Yu Y."/>
            <person name="Wang X."/>
            <person name="Wang S."/>
            <person name="Zhang T."/>
            <person name="Zhou Y."/>
            <person name="He R."/>
            <person name="Meng N."/>
            <person name="Wang Y."/>
            <person name="Liu W."/>
            <person name="Liu Z."/>
            <person name="Liu J."/>
            <person name="Guo Q."/>
            <person name="Huang H."/>
            <person name="Sederoff R.R."/>
            <person name="Wang G."/>
            <person name="Qu G."/>
            <person name="Chen S."/>
        </authorList>
    </citation>
    <scope>NUCLEOTIDE SEQUENCE</scope>
    <source>
        <strain evidence="1">SC-2020</strain>
    </source>
</reference>
<dbReference type="AlphaFoldDB" id="A0AAD6VZW0"/>
<sequence length="51" mass="6082">MVPWHSDICRKFQKLKKKGEDVMLKDLDKRKTWRSVHCARTVLKNQLVSSI</sequence>
<organism evidence="1 2">
    <name type="scientific">Populus alba x Populus x berolinensis</name>
    <dbReference type="NCBI Taxonomy" id="444605"/>
    <lineage>
        <taxon>Eukaryota</taxon>
        <taxon>Viridiplantae</taxon>
        <taxon>Streptophyta</taxon>
        <taxon>Embryophyta</taxon>
        <taxon>Tracheophyta</taxon>
        <taxon>Spermatophyta</taxon>
        <taxon>Magnoliopsida</taxon>
        <taxon>eudicotyledons</taxon>
        <taxon>Gunneridae</taxon>
        <taxon>Pentapetalae</taxon>
        <taxon>rosids</taxon>
        <taxon>fabids</taxon>
        <taxon>Malpighiales</taxon>
        <taxon>Salicaceae</taxon>
        <taxon>Saliceae</taxon>
        <taxon>Populus</taxon>
    </lineage>
</organism>
<evidence type="ECO:0000313" key="2">
    <source>
        <dbReference type="Proteomes" id="UP001164929"/>
    </source>
</evidence>